<dbReference type="AlphaFoldDB" id="A6G923"/>
<sequence>MGAQSFAMCGDTLAEAQSSCASLQGQSGPELGLCSTWGDPAEVWTPGSHVSEDLTSGELVIDEDFFAMVTSQPWLLDADSTLVLQGDDGYYELARPGALSDALGWQVGDAFTELNGVELKGITGLMTASATTEAAKHYDLEIKRGSYTVVIPYRVD</sequence>
<organism evidence="1 2">
    <name type="scientific">Plesiocystis pacifica SIR-1</name>
    <dbReference type="NCBI Taxonomy" id="391625"/>
    <lineage>
        <taxon>Bacteria</taxon>
        <taxon>Pseudomonadati</taxon>
        <taxon>Myxococcota</taxon>
        <taxon>Polyangia</taxon>
        <taxon>Nannocystales</taxon>
        <taxon>Nannocystaceae</taxon>
        <taxon>Plesiocystis</taxon>
    </lineage>
</organism>
<dbReference type="RefSeq" id="WP_006973218.1">
    <property type="nucleotide sequence ID" value="NZ_ABCS01000043.1"/>
</dbReference>
<proteinExistence type="predicted"/>
<dbReference type="EMBL" id="ABCS01000043">
    <property type="protein sequence ID" value="EDM77571.1"/>
    <property type="molecule type" value="Genomic_DNA"/>
</dbReference>
<evidence type="ECO:0000313" key="1">
    <source>
        <dbReference type="EMBL" id="EDM77571.1"/>
    </source>
</evidence>
<protein>
    <recommendedName>
        <fullName evidence="3">PDZ domain-containing protein</fullName>
    </recommendedName>
</protein>
<comment type="caution">
    <text evidence="1">The sequence shown here is derived from an EMBL/GenBank/DDBJ whole genome shotgun (WGS) entry which is preliminary data.</text>
</comment>
<evidence type="ECO:0008006" key="3">
    <source>
        <dbReference type="Google" id="ProtNLM"/>
    </source>
</evidence>
<name>A6G923_9BACT</name>
<accession>A6G923</accession>
<keyword evidence="2" id="KW-1185">Reference proteome</keyword>
<evidence type="ECO:0000313" key="2">
    <source>
        <dbReference type="Proteomes" id="UP000005801"/>
    </source>
</evidence>
<dbReference type="SUPFAM" id="SSF50156">
    <property type="entry name" value="PDZ domain-like"/>
    <property type="match status" value="1"/>
</dbReference>
<gene>
    <name evidence="1" type="ORF">PPSIR1_02763</name>
</gene>
<dbReference type="Proteomes" id="UP000005801">
    <property type="component" value="Unassembled WGS sequence"/>
</dbReference>
<dbReference type="InterPro" id="IPR036034">
    <property type="entry name" value="PDZ_sf"/>
</dbReference>
<reference evidence="1 2" key="1">
    <citation type="submission" date="2007-06" db="EMBL/GenBank/DDBJ databases">
        <authorList>
            <person name="Shimkets L."/>
            <person name="Ferriera S."/>
            <person name="Johnson J."/>
            <person name="Kravitz S."/>
            <person name="Beeson K."/>
            <person name="Sutton G."/>
            <person name="Rogers Y.-H."/>
            <person name="Friedman R."/>
            <person name="Frazier M."/>
            <person name="Venter J.C."/>
        </authorList>
    </citation>
    <scope>NUCLEOTIDE SEQUENCE [LARGE SCALE GENOMIC DNA]</scope>
    <source>
        <strain evidence="1 2">SIR-1</strain>
    </source>
</reference>